<proteinExistence type="predicted"/>
<comment type="caution">
    <text evidence="2">The sequence shown here is derived from an EMBL/GenBank/DDBJ whole genome shotgun (WGS) entry which is preliminary data.</text>
</comment>
<dbReference type="AlphaFoldDB" id="A0A511QBV8"/>
<feature type="chain" id="PRO_5021756049" evidence="1">
    <location>
        <begin position="24"/>
        <end position="174"/>
    </location>
</feature>
<name>A0A511QBV8_9VIBR</name>
<organism evidence="2 3">
    <name type="scientific">Vibrio sagamiensis NBRC 104589</name>
    <dbReference type="NCBI Taxonomy" id="1219064"/>
    <lineage>
        <taxon>Bacteria</taxon>
        <taxon>Pseudomonadati</taxon>
        <taxon>Pseudomonadota</taxon>
        <taxon>Gammaproteobacteria</taxon>
        <taxon>Vibrionales</taxon>
        <taxon>Vibrionaceae</taxon>
        <taxon>Vibrio</taxon>
    </lineage>
</organism>
<accession>A0A511QBV8</accession>
<dbReference type="Proteomes" id="UP000321922">
    <property type="component" value="Unassembled WGS sequence"/>
</dbReference>
<dbReference type="RefSeq" id="WP_050567260.1">
    <property type="nucleotide sequence ID" value="NZ_BAOJ01000014.1"/>
</dbReference>
<reference evidence="2 3" key="1">
    <citation type="submission" date="2019-07" db="EMBL/GenBank/DDBJ databases">
        <title>Whole genome shotgun sequence of Vibrio sagamiensis NBRC 104589.</title>
        <authorList>
            <person name="Hosoyama A."/>
            <person name="Uohara A."/>
            <person name="Ohji S."/>
            <person name="Ichikawa N."/>
        </authorList>
    </citation>
    <scope>NUCLEOTIDE SEQUENCE [LARGE SCALE GENOMIC DNA]</scope>
    <source>
        <strain evidence="2 3">NBRC 104589</strain>
    </source>
</reference>
<dbReference type="InterPro" id="IPR029224">
    <property type="entry name" value="PapJ"/>
</dbReference>
<protein>
    <submittedName>
        <fullName evidence="2">Protein papJ</fullName>
    </submittedName>
</protein>
<dbReference type="OrthoDB" id="7069083at2"/>
<keyword evidence="1" id="KW-0732">Signal</keyword>
<feature type="signal peptide" evidence="1">
    <location>
        <begin position="1"/>
        <end position="23"/>
    </location>
</feature>
<sequence>MKRMVVMSLVSILIGLTYGSASFANSTLAHPEYVVIDETRHQRINDMNGRTGLLEVSGALVTSPCTLLTNEISLPSSSVRFFGLGDRRYPLELKLVGCGDGAEFLSPIAATIDSKMITNSQLFAVTGKETGVGPVQARLVGGDNHITYYLSGYQQNKNLTSPDDMTMALKLTYQ</sequence>
<dbReference type="EMBL" id="BJXJ01000006">
    <property type="protein sequence ID" value="GEM74779.1"/>
    <property type="molecule type" value="Genomic_DNA"/>
</dbReference>
<evidence type="ECO:0000256" key="1">
    <source>
        <dbReference type="SAM" id="SignalP"/>
    </source>
</evidence>
<gene>
    <name evidence="2" type="primary">papJ</name>
    <name evidence="2" type="ORF">VSA01S_08910</name>
</gene>
<dbReference type="Pfam" id="PF14855">
    <property type="entry name" value="PapJ"/>
    <property type="match status" value="1"/>
</dbReference>
<evidence type="ECO:0000313" key="2">
    <source>
        <dbReference type="EMBL" id="GEM74779.1"/>
    </source>
</evidence>
<keyword evidence="3" id="KW-1185">Reference proteome</keyword>
<evidence type="ECO:0000313" key="3">
    <source>
        <dbReference type="Proteomes" id="UP000321922"/>
    </source>
</evidence>